<keyword evidence="5 7" id="KW-1133">Transmembrane helix</keyword>
<feature type="transmembrane region" description="Helical" evidence="7">
    <location>
        <begin position="110"/>
        <end position="133"/>
    </location>
</feature>
<accession>A0A941F5M3</accession>
<dbReference type="AlphaFoldDB" id="A0A941F5M3"/>
<name>A0A941F5M3_9BACT</name>
<evidence type="ECO:0000256" key="4">
    <source>
        <dbReference type="ARBA" id="ARBA00022692"/>
    </source>
</evidence>
<dbReference type="Gene3D" id="3.30.70.1350">
    <property type="entry name" value="Cation efflux protein, cytoplasmic domain"/>
    <property type="match status" value="1"/>
</dbReference>
<dbReference type="InterPro" id="IPR002524">
    <property type="entry name" value="Cation_efflux"/>
</dbReference>
<dbReference type="SUPFAM" id="SSF161111">
    <property type="entry name" value="Cation efflux protein transmembrane domain-like"/>
    <property type="match status" value="1"/>
</dbReference>
<keyword evidence="3" id="KW-0813">Transport</keyword>
<dbReference type="PANTHER" id="PTHR43840">
    <property type="entry name" value="MITOCHONDRIAL METAL TRANSPORTER 1-RELATED"/>
    <property type="match status" value="1"/>
</dbReference>
<feature type="transmembrane region" description="Helical" evidence="7">
    <location>
        <begin position="77"/>
        <end position="95"/>
    </location>
</feature>
<evidence type="ECO:0000256" key="2">
    <source>
        <dbReference type="ARBA" id="ARBA00008114"/>
    </source>
</evidence>
<dbReference type="GO" id="GO:0008324">
    <property type="term" value="F:monoatomic cation transmembrane transporter activity"/>
    <property type="evidence" value="ECO:0007669"/>
    <property type="project" value="InterPro"/>
</dbReference>
<evidence type="ECO:0000259" key="9">
    <source>
        <dbReference type="Pfam" id="PF16916"/>
    </source>
</evidence>
<dbReference type="RefSeq" id="WP_212192289.1">
    <property type="nucleotide sequence ID" value="NZ_JAGTAR010000029.1"/>
</dbReference>
<dbReference type="InterPro" id="IPR027469">
    <property type="entry name" value="Cation_efflux_TMD_sf"/>
</dbReference>
<dbReference type="FunFam" id="1.20.1510.10:FF:000006">
    <property type="entry name" value="Divalent cation efflux transporter"/>
    <property type="match status" value="1"/>
</dbReference>
<evidence type="ECO:0000313" key="10">
    <source>
        <dbReference type="EMBL" id="MBR8537266.1"/>
    </source>
</evidence>
<proteinExistence type="inferred from homology"/>
<reference evidence="10" key="2">
    <citation type="submission" date="2021-04" db="EMBL/GenBank/DDBJ databases">
        <authorList>
            <person name="Zhang T."/>
            <person name="Zhang Y."/>
            <person name="Lu D."/>
            <person name="Zuo D."/>
            <person name="Du Z."/>
        </authorList>
    </citation>
    <scope>NUCLEOTIDE SEQUENCE</scope>
    <source>
        <strain evidence="10">JR1</strain>
    </source>
</reference>
<dbReference type="GO" id="GO:0016020">
    <property type="term" value="C:membrane"/>
    <property type="evidence" value="ECO:0007669"/>
    <property type="project" value="UniProtKB-SubCell"/>
</dbReference>
<sequence length="285" mass="31687">MENKKGIIATYGSIILNILLFGIKFWAGMVSSSVAIIADAWHTLSDSISSVAVLIGLKVSAKPADKEHPYGHGRAEVLASIVVGMLLAIIGFSFLKESIVKLQSRSEVEYGMVAIVVTIVSLLVKEFMAQYSIRIGHKTKSKSMVADGWHHRSDAISSLVILVGIFFGQYYWWIDGVLGILVSLLLFYTTYSILKENISHLLGERIDDDLRGEIIALAPEVADFDIHPHHFLVHQYGHHTEMTLHIRLPGDYSIKRAHDIATAYEVIIKKRTNIQATVHIDSLDV</sequence>
<dbReference type="Pfam" id="PF16916">
    <property type="entry name" value="ZT_dimer"/>
    <property type="match status" value="1"/>
</dbReference>
<feature type="domain" description="Cation efflux protein transmembrane" evidence="8">
    <location>
        <begin position="13"/>
        <end position="202"/>
    </location>
</feature>
<evidence type="ECO:0000313" key="11">
    <source>
        <dbReference type="Proteomes" id="UP000679220"/>
    </source>
</evidence>
<evidence type="ECO:0000256" key="5">
    <source>
        <dbReference type="ARBA" id="ARBA00022989"/>
    </source>
</evidence>
<comment type="subcellular location">
    <subcellularLocation>
        <location evidence="1">Membrane</location>
        <topology evidence="1">Multi-pass membrane protein</topology>
    </subcellularLocation>
</comment>
<feature type="transmembrane region" description="Helical" evidence="7">
    <location>
        <begin position="177"/>
        <end position="194"/>
    </location>
</feature>
<keyword evidence="4 7" id="KW-0812">Transmembrane</keyword>
<keyword evidence="6 7" id="KW-0472">Membrane</keyword>
<evidence type="ECO:0000256" key="1">
    <source>
        <dbReference type="ARBA" id="ARBA00004141"/>
    </source>
</evidence>
<dbReference type="InterPro" id="IPR036837">
    <property type="entry name" value="Cation_efflux_CTD_sf"/>
</dbReference>
<dbReference type="InterPro" id="IPR027470">
    <property type="entry name" value="Cation_efflux_CTD"/>
</dbReference>
<dbReference type="Gene3D" id="1.20.1510.10">
    <property type="entry name" value="Cation efflux protein transmembrane domain"/>
    <property type="match status" value="1"/>
</dbReference>
<evidence type="ECO:0000256" key="3">
    <source>
        <dbReference type="ARBA" id="ARBA00022448"/>
    </source>
</evidence>
<comment type="similarity">
    <text evidence="2">Belongs to the cation diffusion facilitator (CDF) transporter (TC 2.A.4) family.</text>
</comment>
<dbReference type="InterPro" id="IPR058533">
    <property type="entry name" value="Cation_efflux_TM"/>
</dbReference>
<dbReference type="SUPFAM" id="SSF160240">
    <property type="entry name" value="Cation efflux protein cytoplasmic domain-like"/>
    <property type="match status" value="1"/>
</dbReference>
<dbReference type="NCBIfam" id="TIGR01297">
    <property type="entry name" value="CDF"/>
    <property type="match status" value="1"/>
</dbReference>
<evidence type="ECO:0000256" key="7">
    <source>
        <dbReference type="SAM" id="Phobius"/>
    </source>
</evidence>
<protein>
    <submittedName>
        <fullName evidence="10">Cation transporter</fullName>
    </submittedName>
</protein>
<comment type="caution">
    <text evidence="10">The sequence shown here is derived from an EMBL/GenBank/DDBJ whole genome shotgun (WGS) entry which is preliminary data.</text>
</comment>
<keyword evidence="11" id="KW-1185">Reference proteome</keyword>
<evidence type="ECO:0000256" key="6">
    <source>
        <dbReference type="ARBA" id="ARBA00023136"/>
    </source>
</evidence>
<reference evidence="10" key="1">
    <citation type="journal article" date="2018" name="Int. J. Syst. Evol. Microbiol.">
        <title>Carboxylicivirga sediminis sp. nov., isolated from coastal sediment.</title>
        <authorList>
            <person name="Wang F.Q."/>
            <person name="Ren L.H."/>
            <person name="Zou R.J."/>
            <person name="Sun Y.Z."/>
            <person name="Liu X.J."/>
            <person name="Jiang F."/>
            <person name="Liu L.J."/>
        </authorList>
    </citation>
    <scope>NUCLEOTIDE SEQUENCE</scope>
    <source>
        <strain evidence="10">JR1</strain>
    </source>
</reference>
<feature type="domain" description="Cation efflux protein cytoplasmic" evidence="9">
    <location>
        <begin position="208"/>
        <end position="281"/>
    </location>
</feature>
<gene>
    <name evidence="10" type="ORF">KDU71_16985</name>
</gene>
<dbReference type="Pfam" id="PF01545">
    <property type="entry name" value="Cation_efflux"/>
    <property type="match status" value="1"/>
</dbReference>
<dbReference type="Proteomes" id="UP000679220">
    <property type="component" value="Unassembled WGS sequence"/>
</dbReference>
<evidence type="ECO:0000259" key="8">
    <source>
        <dbReference type="Pfam" id="PF01545"/>
    </source>
</evidence>
<dbReference type="InterPro" id="IPR050291">
    <property type="entry name" value="CDF_Transporter"/>
</dbReference>
<dbReference type="PANTHER" id="PTHR43840:SF15">
    <property type="entry name" value="MITOCHONDRIAL METAL TRANSPORTER 1-RELATED"/>
    <property type="match status" value="1"/>
</dbReference>
<organism evidence="10 11">
    <name type="scientific">Carboxylicivirga sediminis</name>
    <dbReference type="NCBI Taxonomy" id="2006564"/>
    <lineage>
        <taxon>Bacteria</taxon>
        <taxon>Pseudomonadati</taxon>
        <taxon>Bacteroidota</taxon>
        <taxon>Bacteroidia</taxon>
        <taxon>Marinilabiliales</taxon>
        <taxon>Marinilabiliaceae</taxon>
        <taxon>Carboxylicivirga</taxon>
    </lineage>
</organism>
<feature type="transmembrane region" description="Helical" evidence="7">
    <location>
        <begin position="7"/>
        <end position="27"/>
    </location>
</feature>
<dbReference type="EMBL" id="JAGTAR010000029">
    <property type="protein sequence ID" value="MBR8537266.1"/>
    <property type="molecule type" value="Genomic_DNA"/>
</dbReference>